<dbReference type="InterPro" id="IPR029044">
    <property type="entry name" value="Nucleotide-diphossugar_trans"/>
</dbReference>
<dbReference type="Proteomes" id="UP000538147">
    <property type="component" value="Unassembled WGS sequence"/>
</dbReference>
<evidence type="ECO:0000256" key="4">
    <source>
        <dbReference type="ARBA" id="ARBA00022679"/>
    </source>
</evidence>
<name>A0A841LAR3_9SPHN</name>
<evidence type="ECO:0000256" key="2">
    <source>
        <dbReference type="ARBA" id="ARBA00022475"/>
    </source>
</evidence>
<evidence type="ECO:0000256" key="1">
    <source>
        <dbReference type="ARBA" id="ARBA00004236"/>
    </source>
</evidence>
<evidence type="ECO:0000313" key="7">
    <source>
        <dbReference type="Proteomes" id="UP000538147"/>
    </source>
</evidence>
<dbReference type="PANTHER" id="PTHR43646">
    <property type="entry name" value="GLYCOSYLTRANSFERASE"/>
    <property type="match status" value="1"/>
</dbReference>
<keyword evidence="3" id="KW-0328">Glycosyltransferase</keyword>
<dbReference type="GO" id="GO:0016757">
    <property type="term" value="F:glycosyltransferase activity"/>
    <property type="evidence" value="ECO:0007669"/>
    <property type="project" value="UniProtKB-KW"/>
</dbReference>
<dbReference type="SUPFAM" id="SSF53448">
    <property type="entry name" value="Nucleotide-diphospho-sugar transferases"/>
    <property type="match status" value="1"/>
</dbReference>
<dbReference type="GO" id="GO:0005886">
    <property type="term" value="C:plasma membrane"/>
    <property type="evidence" value="ECO:0007669"/>
    <property type="project" value="UniProtKB-SubCell"/>
</dbReference>
<keyword evidence="5" id="KW-0472">Membrane</keyword>
<evidence type="ECO:0000256" key="5">
    <source>
        <dbReference type="ARBA" id="ARBA00023136"/>
    </source>
</evidence>
<evidence type="ECO:0000256" key="3">
    <source>
        <dbReference type="ARBA" id="ARBA00022676"/>
    </source>
</evidence>
<keyword evidence="7" id="KW-1185">Reference proteome</keyword>
<proteinExistence type="predicted"/>
<sequence>MSIGAPPVVVAIPARNEATRIGAALEALAAQPHADSSIAAAIVHANNCTDATAAVARSVALPFPLIVIEAVMPSAESHIGHARRAVTEAAVAHLLRLGRPDGIVAGTDADSRVAGDWLGRLLAAFVPQIDAVCGVIALDGPISAPLARVREAEAEYAAMVARVTDWLDPLDHDPWPNHVWSWGANFAVRASTLSTVGGSPLVDLAEDRALHAALVRHDARIRHACDVQVFTSARADGRAPGGLADLLSDYATDQDALADFALEPAATTWDRAARRVAARARWGSRPGFGAAWAAQEAETPRLARQRVAVRALPAQTALLGRWLKDAADRSDSRVPLPGAGLSLQAAGH</sequence>
<keyword evidence="2" id="KW-1003">Cell membrane</keyword>
<organism evidence="6 7">
    <name type="scientific">Polymorphobacter multimanifer</name>
    <dbReference type="NCBI Taxonomy" id="1070431"/>
    <lineage>
        <taxon>Bacteria</taxon>
        <taxon>Pseudomonadati</taxon>
        <taxon>Pseudomonadota</taxon>
        <taxon>Alphaproteobacteria</taxon>
        <taxon>Sphingomonadales</taxon>
        <taxon>Sphingosinicellaceae</taxon>
        <taxon>Polymorphobacter</taxon>
    </lineage>
</organism>
<comment type="subcellular location">
    <subcellularLocation>
        <location evidence="1">Cell membrane</location>
    </subcellularLocation>
</comment>
<dbReference type="PANTHER" id="PTHR43646:SF2">
    <property type="entry name" value="GLYCOSYLTRANSFERASE 2-LIKE DOMAIN-CONTAINING PROTEIN"/>
    <property type="match status" value="1"/>
</dbReference>
<dbReference type="RefSeq" id="WP_184194200.1">
    <property type="nucleotide sequence ID" value="NZ_BMOX01000024.1"/>
</dbReference>
<dbReference type="Pfam" id="PF13641">
    <property type="entry name" value="Glyco_tranf_2_3"/>
    <property type="match status" value="1"/>
</dbReference>
<protein>
    <submittedName>
        <fullName evidence="6">Cellulose synthase/poly-beta-1,6-N-acetylglucosamine synthase-like glycosyltransferase</fullName>
    </submittedName>
</protein>
<dbReference type="Gene3D" id="3.90.550.10">
    <property type="entry name" value="Spore Coat Polysaccharide Biosynthesis Protein SpsA, Chain A"/>
    <property type="match status" value="1"/>
</dbReference>
<accession>A0A841LAR3</accession>
<comment type="caution">
    <text evidence="6">The sequence shown here is derived from an EMBL/GenBank/DDBJ whole genome shotgun (WGS) entry which is preliminary data.</text>
</comment>
<dbReference type="EMBL" id="JACIIV010000002">
    <property type="protein sequence ID" value="MBB6226108.1"/>
    <property type="molecule type" value="Genomic_DNA"/>
</dbReference>
<reference evidence="6 7" key="1">
    <citation type="submission" date="2020-08" db="EMBL/GenBank/DDBJ databases">
        <title>Genomic Encyclopedia of Type Strains, Phase IV (KMG-IV): sequencing the most valuable type-strain genomes for metagenomic binning, comparative biology and taxonomic classification.</title>
        <authorList>
            <person name="Goeker M."/>
        </authorList>
    </citation>
    <scope>NUCLEOTIDE SEQUENCE [LARGE SCALE GENOMIC DNA]</scope>
    <source>
        <strain evidence="6 7">DSM 102189</strain>
    </source>
</reference>
<evidence type="ECO:0000313" key="6">
    <source>
        <dbReference type="EMBL" id="MBB6226108.1"/>
    </source>
</evidence>
<keyword evidence="4 6" id="KW-0808">Transferase</keyword>
<gene>
    <name evidence="6" type="ORF">FHS79_000261</name>
</gene>
<dbReference type="AlphaFoldDB" id="A0A841LAR3"/>